<dbReference type="RefSeq" id="WP_221421851.1">
    <property type="nucleotide sequence ID" value="NZ_CP081297.1"/>
</dbReference>
<name>A0ABX8ZBE6_9SPHN</name>
<keyword evidence="3" id="KW-1185">Reference proteome</keyword>
<accession>A0ABX8ZBE6</accession>
<keyword evidence="1" id="KW-1133">Transmembrane helix</keyword>
<keyword evidence="1" id="KW-0812">Transmembrane</keyword>
<proteinExistence type="predicted"/>
<evidence type="ECO:0000313" key="3">
    <source>
        <dbReference type="Proteomes" id="UP000824280"/>
    </source>
</evidence>
<evidence type="ECO:0000313" key="2">
    <source>
        <dbReference type="EMBL" id="QZD86306.1"/>
    </source>
</evidence>
<dbReference type="Proteomes" id="UP000824280">
    <property type="component" value="Chromosome"/>
</dbReference>
<feature type="transmembrane region" description="Helical" evidence="1">
    <location>
        <begin position="34"/>
        <end position="51"/>
    </location>
</feature>
<dbReference type="EMBL" id="CP081297">
    <property type="protein sequence ID" value="QZD86306.1"/>
    <property type="molecule type" value="Genomic_DNA"/>
</dbReference>
<gene>
    <name evidence="2" type="ORF">K3166_08545</name>
</gene>
<evidence type="ECO:0000256" key="1">
    <source>
        <dbReference type="SAM" id="Phobius"/>
    </source>
</evidence>
<reference evidence="2 3" key="1">
    <citation type="submission" date="2021-08" db="EMBL/GenBank/DDBJ databases">
        <title>Comparative Genomics Analysis of the Genus Qipengyuania Reveals Extensive Genetic Diversity and Metabolic Versatility, Including the Description of Fifteen Novel Species.</title>
        <authorList>
            <person name="Liu Y."/>
        </authorList>
    </citation>
    <scope>NUCLEOTIDE SEQUENCE [LARGE SCALE GENOMIC DNA]</scope>
    <source>
        <strain evidence="2 3">1XM2-8</strain>
    </source>
</reference>
<organism evidence="2 3">
    <name type="scientific">Qipengyuania psychrotolerans</name>
    <dbReference type="NCBI Taxonomy" id="2867238"/>
    <lineage>
        <taxon>Bacteria</taxon>
        <taxon>Pseudomonadati</taxon>
        <taxon>Pseudomonadota</taxon>
        <taxon>Alphaproteobacteria</taxon>
        <taxon>Sphingomonadales</taxon>
        <taxon>Erythrobacteraceae</taxon>
        <taxon>Qipengyuania</taxon>
    </lineage>
</organism>
<sequence length="66" mass="7322">MRRLTPYLFFLLAAAGLLMVAIQGDAGFEDEVDPLQAILVIGGVFIGAHALRHIMIRVLENRQEDD</sequence>
<keyword evidence="1" id="KW-0472">Membrane</keyword>
<protein>
    <submittedName>
        <fullName evidence="2">Uncharacterized protein</fullName>
    </submittedName>
</protein>